<evidence type="ECO:0000313" key="2">
    <source>
        <dbReference type="EMBL" id="PYC29940.1"/>
    </source>
</evidence>
<dbReference type="InterPro" id="IPR004360">
    <property type="entry name" value="Glyas_Fos-R_dOase_dom"/>
</dbReference>
<evidence type="ECO:0000313" key="3">
    <source>
        <dbReference type="Proteomes" id="UP000248188"/>
    </source>
</evidence>
<comment type="caution">
    <text evidence="2">The sequence shown here is derived from an EMBL/GenBank/DDBJ whole genome shotgun (WGS) entry which is preliminary data.</text>
</comment>
<dbReference type="Pfam" id="PF00903">
    <property type="entry name" value="Glyoxalase"/>
    <property type="match status" value="1"/>
</dbReference>
<sequence length="136" mass="14481">MLNQSTLCFATLAVPDLAAAEAFYVQVLGLQVSRRFAPTRWISLDVDEQGGAGLGLIEDPLMARPSPASMLDLMVPELDALVARMPSQVTLVEAPGPTLWGSYKAVIEDPFGNRLGLVQCSPQAAVQDTGQPGKNE</sequence>
<protein>
    <recommendedName>
        <fullName evidence="1">VOC domain-containing protein</fullName>
    </recommendedName>
</protein>
<evidence type="ECO:0000259" key="1">
    <source>
        <dbReference type="PROSITE" id="PS51819"/>
    </source>
</evidence>
<dbReference type="InterPro" id="IPR037523">
    <property type="entry name" value="VOC_core"/>
</dbReference>
<dbReference type="PROSITE" id="PS51819">
    <property type="entry name" value="VOC"/>
    <property type="match status" value="1"/>
</dbReference>
<organism evidence="2 3">
    <name type="scientific">Pseudomonas protegens</name>
    <dbReference type="NCBI Taxonomy" id="380021"/>
    <lineage>
        <taxon>Bacteria</taxon>
        <taxon>Pseudomonadati</taxon>
        <taxon>Pseudomonadota</taxon>
        <taxon>Gammaproteobacteria</taxon>
        <taxon>Pseudomonadales</taxon>
        <taxon>Pseudomonadaceae</taxon>
        <taxon>Pseudomonas</taxon>
    </lineage>
</organism>
<name>A0A9Q6N5L8_9PSED</name>
<dbReference type="CDD" id="cd06587">
    <property type="entry name" value="VOC"/>
    <property type="match status" value="1"/>
</dbReference>
<dbReference type="RefSeq" id="WP_110653509.1">
    <property type="nucleotide sequence ID" value="NZ_QJRN01000025.1"/>
</dbReference>
<dbReference type="Gene3D" id="3.10.180.10">
    <property type="entry name" value="2,3-Dihydroxybiphenyl 1,2-Dioxygenase, domain 1"/>
    <property type="match status" value="1"/>
</dbReference>
<proteinExistence type="predicted"/>
<dbReference type="SUPFAM" id="SSF54593">
    <property type="entry name" value="Glyoxalase/Bleomycin resistance protein/Dihydroxybiphenyl dioxygenase"/>
    <property type="match status" value="1"/>
</dbReference>
<reference evidence="2 3" key="1">
    <citation type="submission" date="2018-06" db="EMBL/GenBank/DDBJ databases">
        <title>Pseudomonas diversity within urban Lake Michigan freshwaters.</title>
        <authorList>
            <person name="Batrich M."/>
            <person name="Hatzopoulos T."/>
            <person name="Putonti C."/>
        </authorList>
    </citation>
    <scope>NUCLEOTIDE SEQUENCE [LARGE SCALE GENOMIC DNA]</scope>
    <source>
        <strain evidence="2 3">MB-090624</strain>
    </source>
</reference>
<accession>A0A9Q6N5L8</accession>
<dbReference type="Proteomes" id="UP000248188">
    <property type="component" value="Unassembled WGS sequence"/>
</dbReference>
<dbReference type="EMBL" id="QJRN01000025">
    <property type="protein sequence ID" value="PYC29940.1"/>
    <property type="molecule type" value="Genomic_DNA"/>
</dbReference>
<dbReference type="AlphaFoldDB" id="A0A9Q6N5L8"/>
<dbReference type="InterPro" id="IPR029068">
    <property type="entry name" value="Glyas_Bleomycin-R_OHBP_Dase"/>
</dbReference>
<gene>
    <name evidence="2" type="ORF">DMX08_28435</name>
</gene>
<feature type="domain" description="VOC" evidence="1">
    <location>
        <begin position="6"/>
        <end position="120"/>
    </location>
</feature>